<dbReference type="AlphaFoldDB" id="A0A9Q8IN70"/>
<organism evidence="1 2">
    <name type="scientific">Apilactobacillus micheneri</name>
    <dbReference type="NCBI Taxonomy" id="1899430"/>
    <lineage>
        <taxon>Bacteria</taxon>
        <taxon>Bacillati</taxon>
        <taxon>Bacillota</taxon>
        <taxon>Bacilli</taxon>
        <taxon>Lactobacillales</taxon>
        <taxon>Lactobacillaceae</taxon>
        <taxon>Apilactobacillus</taxon>
    </lineage>
</organism>
<gene>
    <name evidence="1" type="ORF">DY130_01695</name>
</gene>
<comment type="caution">
    <text evidence="1">The sequence shown here is derived from an EMBL/GenBank/DDBJ whole genome shotgun (WGS) entry which is preliminary data.</text>
</comment>
<protein>
    <submittedName>
        <fullName evidence="1">Uncharacterized protein</fullName>
    </submittedName>
</protein>
<sequence>MNKKETRFTYFYNMSSNIFSTNLLKDRIKCIYDKVKFDIPDVLELYQINEYIKKFKIEFEDEKYGISKNHKLININLYSIKDIIIFLEKHSLNPYYNYYLWNIVSDYYMKKDLGSIKDLIKFYNDKITIRYPLQNKQIVNKYSSYINKIICDHSVNAEMFLNDNNQIIMPEGFIKDGYKGKLFNLYLDSDTSNINCIDNIIYDKKIYNDTYKQSLIILKAKDKKKSINEKLFESNNGKGLRTNIAVKISNDILESNKITSGFPNFQKSLNYDLLSNNLDNKSNILNNFIYVLNLVSMEFLVNSINNNNDKYFFLSLFSNKNENIYDYDRSRDQDTISLMSFYAYYDMLKEKGINLEEVFSYFFNYYLDKCFSIRCFKNIDINSSSKKVSEKCEHIVAQIHRIVRTYNLYTLDNNFDERLIDIESKTPRFCQLNSLNNKYVYFKDNKLLQYCSDLFSNFVNNKYGNNTTNFTVSKYNSLYDYDKAKVDNMIKDNILFIDNDNNVKVKDSDIVCLFMYYSKYGVIPYYWIPTNLRNKVNDLISSNKMYFYNKLLSKAESDYFEYFLSNYFNNGIGLRNIYAHGAGGHLTTKEHNGNYLRLMFLLGILIIKINEEFDYRDGYNKYSKDFINRMFF</sequence>
<evidence type="ECO:0000313" key="1">
    <source>
        <dbReference type="EMBL" id="TPR46255.1"/>
    </source>
</evidence>
<dbReference type="EMBL" id="QUBG01000001">
    <property type="protein sequence ID" value="TPR46255.1"/>
    <property type="molecule type" value="Genomic_DNA"/>
</dbReference>
<evidence type="ECO:0000313" key="2">
    <source>
        <dbReference type="Proteomes" id="UP000784700"/>
    </source>
</evidence>
<proteinExistence type="predicted"/>
<name>A0A9Q8IN70_9LACO</name>
<reference evidence="1" key="1">
    <citation type="submission" date="2018-08" db="EMBL/GenBank/DDBJ databases">
        <title>Comparative genomics of wild bee and flower associated Lactobacillus reveals potential adaptation to the bee host.</title>
        <authorList>
            <person name="Vuong H.Q."/>
            <person name="Mcfrederick Q.S."/>
        </authorList>
    </citation>
    <scope>NUCLEOTIDE SEQUENCE</scope>
    <source>
        <strain evidence="1">HV_63</strain>
    </source>
</reference>
<dbReference type="RefSeq" id="WP_140936163.1">
    <property type="nucleotide sequence ID" value="NZ_QUBF01000001.1"/>
</dbReference>
<accession>A0A9Q8IN70</accession>
<dbReference type="Proteomes" id="UP000784700">
    <property type="component" value="Unassembled WGS sequence"/>
</dbReference>